<dbReference type="Proteomes" id="UP000702544">
    <property type="component" value="Unassembled WGS sequence"/>
</dbReference>
<accession>A0AAE4ZD97</accession>
<proteinExistence type="predicted"/>
<dbReference type="InterPro" id="IPR007534">
    <property type="entry name" value="LuxE"/>
</dbReference>
<gene>
    <name evidence="2" type="ORF">GWO12_13575</name>
</gene>
<feature type="domain" description="Acyl-protein synthetase LuxE" evidence="1">
    <location>
        <begin position="26"/>
        <end position="365"/>
    </location>
</feature>
<dbReference type="Pfam" id="PF04443">
    <property type="entry name" value="LuxE"/>
    <property type="match status" value="1"/>
</dbReference>
<protein>
    <submittedName>
        <fullName evidence="2">Long-chain fatty acid--CoA ligase</fullName>
    </submittedName>
</protein>
<dbReference type="GO" id="GO:0047474">
    <property type="term" value="F:long-chain fatty acid--protein ligase activity"/>
    <property type="evidence" value="ECO:0007669"/>
    <property type="project" value="InterPro"/>
</dbReference>
<comment type="caution">
    <text evidence="2">The sequence shown here is derived from an EMBL/GenBank/DDBJ whole genome shotgun (WGS) entry which is preliminary data.</text>
</comment>
<name>A0AAE4ZD97_9BACT</name>
<reference evidence="2 3" key="1">
    <citation type="submission" date="2020-01" db="EMBL/GenBank/DDBJ databases">
        <title>Genomes assembled from Gulf of Kutch pelagic sediment metagenomes.</title>
        <authorList>
            <person name="Chandrashekar M."/>
            <person name="Mahajan M.S."/>
            <person name="Dave K.J."/>
            <person name="Vatsa P."/>
            <person name="Nathani N.M."/>
        </authorList>
    </citation>
    <scope>NUCLEOTIDE SEQUENCE [LARGE SCALE GENOMIC DNA]</scope>
    <source>
        <strain evidence="2">KS3-K002</strain>
    </source>
</reference>
<dbReference type="EMBL" id="JAACAK010000113">
    <property type="protein sequence ID" value="NIR76120.1"/>
    <property type="molecule type" value="Genomic_DNA"/>
</dbReference>
<keyword evidence="2" id="KW-0436">Ligase</keyword>
<evidence type="ECO:0000313" key="3">
    <source>
        <dbReference type="Proteomes" id="UP000702544"/>
    </source>
</evidence>
<dbReference type="SUPFAM" id="SSF56801">
    <property type="entry name" value="Acetyl-CoA synthetase-like"/>
    <property type="match status" value="1"/>
</dbReference>
<organism evidence="2 3">
    <name type="scientific">Candidatus Kutchimonas denitrificans</name>
    <dbReference type="NCBI Taxonomy" id="3056748"/>
    <lineage>
        <taxon>Bacteria</taxon>
        <taxon>Pseudomonadati</taxon>
        <taxon>Gemmatimonadota</taxon>
        <taxon>Gemmatimonadia</taxon>
        <taxon>Candidatus Palauibacterales</taxon>
        <taxon>Candidatus Palauibacteraceae</taxon>
        <taxon>Candidatus Kutchimonas</taxon>
    </lineage>
</organism>
<sequence>MREGEEPRAEILRFIRRGAADDEIAFRHLALSVFEFQFAENEPYRRFCERRGVSAGSLSDPFEIPAVPTAAFKEAALICGGPENAEIAFRTSGTTQGPERRGTHYVRDPKLYEAAAISSFRRFVVPEVSRIRVVILGPGPQLAPDSSLTWMLERIRREFGTAGSGFYVDEDGLMTEALLGVLAASEQEGQAIALLGTAAAFAHLIEFLGGRGQHFRLPPGSRAMETGGFKGLRREIPRDEFYAALTRTFGLSEFYCVAEYGMTELCSQFYDNVLRERSLGRSPELRFKVAPRWVRTRVVDAETLEPLPYGAVGVLRHYDLANLYSVMAIQTDDLGVAVDGGFEILGRATGSELRGCSIAMDQWLTAQR</sequence>
<evidence type="ECO:0000313" key="2">
    <source>
        <dbReference type="EMBL" id="NIR76120.1"/>
    </source>
</evidence>
<dbReference type="InterPro" id="IPR042099">
    <property type="entry name" value="ANL_N_sf"/>
</dbReference>
<dbReference type="GO" id="GO:0008218">
    <property type="term" value="P:bioluminescence"/>
    <property type="evidence" value="ECO:0007669"/>
    <property type="project" value="InterPro"/>
</dbReference>
<evidence type="ECO:0000259" key="1">
    <source>
        <dbReference type="Pfam" id="PF04443"/>
    </source>
</evidence>
<dbReference type="AlphaFoldDB" id="A0AAE4ZD97"/>
<dbReference type="Gene3D" id="3.40.50.12780">
    <property type="entry name" value="N-terminal domain of ligase-like"/>
    <property type="match status" value="1"/>
</dbReference>